<evidence type="ECO:0000256" key="5">
    <source>
        <dbReference type="ARBA" id="ARBA00007131"/>
    </source>
</evidence>
<evidence type="ECO:0000256" key="11">
    <source>
        <dbReference type="ARBA" id="ARBA00023052"/>
    </source>
</evidence>
<dbReference type="NCBIfam" id="NF004559">
    <property type="entry name" value="PRK05899.2-5"/>
    <property type="match status" value="1"/>
</dbReference>
<dbReference type="Proteomes" id="UP000178606">
    <property type="component" value="Unassembled WGS sequence"/>
</dbReference>
<dbReference type="EMBL" id="MFKF01000332">
    <property type="protein sequence ID" value="OGG46223.1"/>
    <property type="molecule type" value="Genomic_DNA"/>
</dbReference>
<dbReference type="Gene3D" id="3.40.50.920">
    <property type="match status" value="1"/>
</dbReference>
<evidence type="ECO:0000256" key="9">
    <source>
        <dbReference type="ARBA" id="ARBA00022837"/>
    </source>
</evidence>
<evidence type="ECO:0000256" key="10">
    <source>
        <dbReference type="ARBA" id="ARBA00022842"/>
    </source>
</evidence>
<sequence length="588" mass="61781">MGADPETLSRLAQKLRRHAVLMTSEAGSGHPTSCMSAAEIFSTLFFHTMDVSRDAFVLSKGHAAPILYAALKELGLIKEDLLSLRRFDSILEGHPTPRIPGVAVATGSLGQGLAAACGMALARRLDGRPGRVYCLMGDGETAEGSVWESAQFASHARLDNLLAVVDVNALGQSGPTIHGHDTGAFVEKFRAFGWRAVAVDGHSIPELIAALSDGGGTPTAVIARTIKGKGVAAIEGKEGWHGKPVADLEAALAEIGNPTDTVPAVTVTPRAFEALTVPALTPAYKKGDQAATRNAYGVALAALGAGLPELVVLDGDTKNSTFSETFKHAFPDRYIECYIAEQNMVGMALGLSAEGKIPCVSTFAAFMTRAYDFIRMGVYSRPRHLVLCGSHAGVSIGEDGPSQMGLEDLAMMRALLDSTVLYPGDAVAAENLTAEAIARGGIVYLRTSRPKVPVIYDNTERFPVGGSKVFAGTDATVVAAGVTLHEALAARDALAREKISLRVIDAYSVKPIDEKALRNATRETGIILTVEDHAAWGGLGEAVAAVVPVRAILAVREVPRSGKSEELLDAYGISRRKIAAAVRAAVKG</sequence>
<evidence type="ECO:0000256" key="7">
    <source>
        <dbReference type="ARBA" id="ARBA00022679"/>
    </source>
</evidence>
<dbReference type="Pfam" id="PF02779">
    <property type="entry name" value="Transket_pyr"/>
    <property type="match status" value="1"/>
</dbReference>
<dbReference type="InterPro" id="IPR005475">
    <property type="entry name" value="Transketolase-like_Pyr-bd"/>
</dbReference>
<accession>A0A1F6CAM4</accession>
<evidence type="ECO:0000256" key="4">
    <source>
        <dbReference type="ARBA" id="ARBA00001964"/>
    </source>
</evidence>
<dbReference type="InterPro" id="IPR020826">
    <property type="entry name" value="Transketolase_BS"/>
</dbReference>
<feature type="domain" description="Transketolase-like pyrimidine-binding" evidence="12">
    <location>
        <begin position="290"/>
        <end position="454"/>
    </location>
</feature>
<dbReference type="GO" id="GO:0046872">
    <property type="term" value="F:metal ion binding"/>
    <property type="evidence" value="ECO:0007669"/>
    <property type="project" value="UniProtKB-KW"/>
</dbReference>
<dbReference type="PROSITE" id="PS00802">
    <property type="entry name" value="TRANSKETOLASE_2"/>
    <property type="match status" value="1"/>
</dbReference>
<organism evidence="13 14">
    <name type="scientific">Handelsmanbacteria sp. (strain RIFCSPLOWO2_12_FULL_64_10)</name>
    <dbReference type="NCBI Taxonomy" id="1817868"/>
    <lineage>
        <taxon>Bacteria</taxon>
        <taxon>Candidatus Handelsmaniibacteriota</taxon>
    </lineage>
</organism>
<keyword evidence="10" id="KW-0460">Magnesium</keyword>
<dbReference type="Pfam" id="PF00456">
    <property type="entry name" value="Transketolase_N"/>
    <property type="match status" value="1"/>
</dbReference>
<evidence type="ECO:0000256" key="3">
    <source>
        <dbReference type="ARBA" id="ARBA00001946"/>
    </source>
</evidence>
<evidence type="ECO:0000256" key="1">
    <source>
        <dbReference type="ARBA" id="ARBA00001913"/>
    </source>
</evidence>
<evidence type="ECO:0000256" key="6">
    <source>
        <dbReference type="ARBA" id="ARBA00011738"/>
    </source>
</evidence>
<dbReference type="GO" id="GO:0004802">
    <property type="term" value="F:transketolase activity"/>
    <property type="evidence" value="ECO:0007669"/>
    <property type="project" value="TreeGrafter"/>
</dbReference>
<protein>
    <submittedName>
        <fullName evidence="13">Transketolase</fullName>
    </submittedName>
</protein>
<dbReference type="Pfam" id="PF02780">
    <property type="entry name" value="Transketolase_C"/>
    <property type="match status" value="1"/>
</dbReference>
<keyword evidence="11" id="KW-0786">Thiamine pyrophosphate</keyword>
<dbReference type="GO" id="GO:0005737">
    <property type="term" value="C:cytoplasm"/>
    <property type="evidence" value="ECO:0007669"/>
    <property type="project" value="UniProtKB-ARBA"/>
</dbReference>
<keyword evidence="7" id="KW-0808">Transferase</keyword>
<dbReference type="InterPro" id="IPR033248">
    <property type="entry name" value="Transketolase_C"/>
</dbReference>
<dbReference type="PANTHER" id="PTHR43195:SF1">
    <property type="entry name" value="FI06132P-RELATED"/>
    <property type="match status" value="1"/>
</dbReference>
<dbReference type="InterPro" id="IPR051424">
    <property type="entry name" value="Transketolase-like"/>
</dbReference>
<evidence type="ECO:0000313" key="14">
    <source>
        <dbReference type="Proteomes" id="UP000178606"/>
    </source>
</evidence>
<evidence type="ECO:0000256" key="2">
    <source>
        <dbReference type="ARBA" id="ARBA00001936"/>
    </source>
</evidence>
<dbReference type="CDD" id="cd02012">
    <property type="entry name" value="TPP_TK"/>
    <property type="match status" value="1"/>
</dbReference>
<dbReference type="FunFam" id="3.40.50.970:FF:000129">
    <property type="entry name" value="Transketolase"/>
    <property type="match status" value="1"/>
</dbReference>
<evidence type="ECO:0000259" key="12">
    <source>
        <dbReference type="SMART" id="SM00861"/>
    </source>
</evidence>
<comment type="cofactor">
    <cofactor evidence="4">
        <name>thiamine diphosphate</name>
        <dbReference type="ChEBI" id="CHEBI:58937"/>
    </cofactor>
</comment>
<dbReference type="InterPro" id="IPR029061">
    <property type="entry name" value="THDP-binding"/>
</dbReference>
<gene>
    <name evidence="13" type="ORF">A3F84_08810</name>
</gene>
<comment type="similarity">
    <text evidence="5">Belongs to the transketolase family.</text>
</comment>
<evidence type="ECO:0000256" key="8">
    <source>
        <dbReference type="ARBA" id="ARBA00022723"/>
    </source>
</evidence>
<proteinExistence type="inferred from homology"/>
<dbReference type="CDD" id="cd07033">
    <property type="entry name" value="TPP_PYR_DXS_TK_like"/>
    <property type="match status" value="1"/>
</dbReference>
<reference evidence="13 14" key="1">
    <citation type="journal article" date="2016" name="Nat. Commun.">
        <title>Thousands of microbial genomes shed light on interconnected biogeochemical processes in an aquifer system.</title>
        <authorList>
            <person name="Anantharaman K."/>
            <person name="Brown C.T."/>
            <person name="Hug L.A."/>
            <person name="Sharon I."/>
            <person name="Castelle C.J."/>
            <person name="Probst A.J."/>
            <person name="Thomas B.C."/>
            <person name="Singh A."/>
            <person name="Wilkins M.J."/>
            <person name="Karaoz U."/>
            <person name="Brodie E.L."/>
            <person name="Williams K.H."/>
            <person name="Hubbard S.S."/>
            <person name="Banfield J.F."/>
        </authorList>
    </citation>
    <scope>NUCLEOTIDE SEQUENCE [LARGE SCALE GENOMIC DNA]</scope>
    <source>
        <strain evidence="14">RIFCSPLOWO2_12_FULL_64_10</strain>
    </source>
</reference>
<dbReference type="SMART" id="SM00861">
    <property type="entry name" value="Transket_pyr"/>
    <property type="match status" value="1"/>
</dbReference>
<dbReference type="AlphaFoldDB" id="A0A1F6CAM4"/>
<dbReference type="InterPro" id="IPR005474">
    <property type="entry name" value="Transketolase_N"/>
</dbReference>
<comment type="cofactor">
    <cofactor evidence="1">
        <name>Ca(2+)</name>
        <dbReference type="ChEBI" id="CHEBI:29108"/>
    </cofactor>
</comment>
<dbReference type="SUPFAM" id="SSF52922">
    <property type="entry name" value="TK C-terminal domain-like"/>
    <property type="match status" value="1"/>
</dbReference>
<evidence type="ECO:0000313" key="13">
    <source>
        <dbReference type="EMBL" id="OGG46223.1"/>
    </source>
</evidence>
<dbReference type="Gene3D" id="3.40.50.970">
    <property type="match status" value="2"/>
</dbReference>
<comment type="subunit">
    <text evidence="6">Homodimer.</text>
</comment>
<name>A0A1F6CAM4_HANXR</name>
<dbReference type="SUPFAM" id="SSF52518">
    <property type="entry name" value="Thiamin diphosphate-binding fold (THDP-binding)"/>
    <property type="match status" value="2"/>
</dbReference>
<comment type="cofactor">
    <cofactor evidence="3">
        <name>Mg(2+)</name>
        <dbReference type="ChEBI" id="CHEBI:18420"/>
    </cofactor>
</comment>
<comment type="caution">
    <text evidence="13">The sequence shown here is derived from an EMBL/GenBank/DDBJ whole genome shotgun (WGS) entry which is preliminary data.</text>
</comment>
<dbReference type="InterPro" id="IPR009014">
    <property type="entry name" value="Transketo_C/PFOR_II"/>
</dbReference>
<keyword evidence="8" id="KW-0479">Metal-binding</keyword>
<comment type="cofactor">
    <cofactor evidence="2">
        <name>Mn(2+)</name>
        <dbReference type="ChEBI" id="CHEBI:29035"/>
    </cofactor>
</comment>
<keyword evidence="9" id="KW-0106">Calcium</keyword>
<dbReference type="GO" id="GO:0030976">
    <property type="term" value="F:thiamine pyrophosphate binding"/>
    <property type="evidence" value="ECO:0007669"/>
    <property type="project" value="TreeGrafter"/>
</dbReference>
<dbReference type="PANTHER" id="PTHR43195">
    <property type="entry name" value="TRANSKETOLASE"/>
    <property type="match status" value="1"/>
</dbReference>